<keyword evidence="5 9" id="KW-0997">Cell inner membrane</keyword>
<feature type="region of interest" description="Disordered" evidence="10">
    <location>
        <begin position="107"/>
        <end position="136"/>
    </location>
</feature>
<evidence type="ECO:0000256" key="2">
    <source>
        <dbReference type="ARBA" id="ARBA00008358"/>
    </source>
</evidence>
<organism evidence="12 13">
    <name type="scientific">Aquisalimonas asiatica</name>
    <dbReference type="NCBI Taxonomy" id="406100"/>
    <lineage>
        <taxon>Bacteria</taxon>
        <taxon>Pseudomonadati</taxon>
        <taxon>Pseudomonadota</taxon>
        <taxon>Gammaproteobacteria</taxon>
        <taxon>Chromatiales</taxon>
        <taxon>Ectothiorhodospiraceae</taxon>
        <taxon>Aquisalimonas</taxon>
    </lineage>
</organism>
<keyword evidence="6 9" id="KW-0812">Transmembrane</keyword>
<dbReference type="Pfam" id="PF02501">
    <property type="entry name" value="T2SSI"/>
    <property type="match status" value="1"/>
</dbReference>
<evidence type="ECO:0000256" key="6">
    <source>
        <dbReference type="ARBA" id="ARBA00022692"/>
    </source>
</evidence>
<evidence type="ECO:0000256" key="1">
    <source>
        <dbReference type="ARBA" id="ARBA00004377"/>
    </source>
</evidence>
<dbReference type="STRING" id="406100.SAMN04488052_11360"/>
<dbReference type="NCBIfam" id="TIGR02532">
    <property type="entry name" value="IV_pilin_GFxxxE"/>
    <property type="match status" value="1"/>
</dbReference>
<proteinExistence type="inferred from homology"/>
<dbReference type="InterPro" id="IPR003413">
    <property type="entry name" value="T2SS_GspI_C"/>
</dbReference>
<gene>
    <name evidence="12" type="ORF">SAMN04488052_11360</name>
</gene>
<dbReference type="Pfam" id="PF07963">
    <property type="entry name" value="N_methyl"/>
    <property type="match status" value="1"/>
</dbReference>
<dbReference type="PANTHER" id="PTHR38779">
    <property type="entry name" value="TYPE II SECRETION SYSTEM PROTEIN I-RELATED"/>
    <property type="match status" value="1"/>
</dbReference>
<dbReference type="GO" id="GO:0005886">
    <property type="term" value="C:plasma membrane"/>
    <property type="evidence" value="ECO:0007669"/>
    <property type="project" value="UniProtKB-SubCell"/>
</dbReference>
<keyword evidence="13" id="KW-1185">Reference proteome</keyword>
<keyword evidence="7 9" id="KW-1133">Transmembrane helix</keyword>
<dbReference type="Proteomes" id="UP000199657">
    <property type="component" value="Unassembled WGS sequence"/>
</dbReference>
<comment type="similarity">
    <text evidence="2 9">Belongs to the GSP I family.</text>
</comment>
<feature type="domain" description="Type II secretion system protein GspI C-terminal" evidence="11">
    <location>
        <begin position="41"/>
        <end position="118"/>
    </location>
</feature>
<dbReference type="OrthoDB" id="6121517at2"/>
<feature type="transmembrane region" description="Helical" evidence="9">
    <location>
        <begin position="7"/>
        <end position="28"/>
    </location>
</feature>
<evidence type="ECO:0000313" key="13">
    <source>
        <dbReference type="Proteomes" id="UP000199657"/>
    </source>
</evidence>
<evidence type="ECO:0000256" key="5">
    <source>
        <dbReference type="ARBA" id="ARBA00022519"/>
    </source>
</evidence>
<keyword evidence="8 9" id="KW-0472">Membrane</keyword>
<evidence type="ECO:0000256" key="9">
    <source>
        <dbReference type="RuleBase" id="RU368030"/>
    </source>
</evidence>
<dbReference type="RefSeq" id="WP_091646236.1">
    <property type="nucleotide sequence ID" value="NZ_FOEG01000013.1"/>
</dbReference>
<keyword evidence="3" id="KW-1003">Cell membrane</keyword>
<dbReference type="InterPro" id="IPR010052">
    <property type="entry name" value="T2SS_protein-GspI"/>
</dbReference>
<dbReference type="InterPro" id="IPR045584">
    <property type="entry name" value="Pilin-like"/>
</dbReference>
<evidence type="ECO:0000256" key="4">
    <source>
        <dbReference type="ARBA" id="ARBA00022481"/>
    </source>
</evidence>
<dbReference type="AlphaFoldDB" id="A0A1H8VL46"/>
<dbReference type="NCBIfam" id="TIGR01707">
    <property type="entry name" value="gspI"/>
    <property type="match status" value="1"/>
</dbReference>
<evidence type="ECO:0000256" key="7">
    <source>
        <dbReference type="ARBA" id="ARBA00022989"/>
    </source>
</evidence>
<sequence>MTRRQRGFTLLEVMVAVAVLAIAMTAVIKAGAEMTANARHLEDRTLAQWVAGNVLTELQASGYWDDDDDAGTRAMGGREWHWEARLEDTPNPDFRRVDVDVFRDEGDDRPVATMTGLLGNPDLTETMDDLPPEALE</sequence>
<dbReference type="InterPro" id="IPR012902">
    <property type="entry name" value="N_methyl_site"/>
</dbReference>
<evidence type="ECO:0000313" key="12">
    <source>
        <dbReference type="EMBL" id="SEP16172.1"/>
    </source>
</evidence>
<evidence type="ECO:0000256" key="10">
    <source>
        <dbReference type="SAM" id="MobiDB-lite"/>
    </source>
</evidence>
<dbReference type="SUPFAM" id="SSF54523">
    <property type="entry name" value="Pili subunits"/>
    <property type="match status" value="1"/>
</dbReference>
<keyword evidence="4 9" id="KW-0488">Methylation</keyword>
<feature type="compositionally biased region" description="Acidic residues" evidence="10">
    <location>
        <begin position="125"/>
        <end position="136"/>
    </location>
</feature>
<comment type="PTM">
    <text evidence="9">Cleaved by prepilin peptidase.</text>
</comment>
<dbReference type="GO" id="GO:0015628">
    <property type="term" value="P:protein secretion by the type II secretion system"/>
    <property type="evidence" value="ECO:0007669"/>
    <property type="project" value="UniProtKB-UniRule"/>
</dbReference>
<comment type="subcellular location">
    <subcellularLocation>
        <location evidence="1 9">Cell inner membrane</location>
        <topology evidence="1 9">Single-pass membrane protein</topology>
    </subcellularLocation>
</comment>
<comment type="function">
    <text evidence="9">Component of the type II secretion system required for the energy-dependent secretion of extracellular factors such as proteases and toxins from the periplasm.</text>
</comment>
<dbReference type="PANTHER" id="PTHR38779:SF2">
    <property type="entry name" value="TYPE II SECRETION SYSTEM PROTEIN I-RELATED"/>
    <property type="match status" value="1"/>
</dbReference>
<evidence type="ECO:0000259" key="11">
    <source>
        <dbReference type="Pfam" id="PF02501"/>
    </source>
</evidence>
<dbReference type="PROSITE" id="PS00409">
    <property type="entry name" value="PROKAR_NTER_METHYL"/>
    <property type="match status" value="1"/>
</dbReference>
<protein>
    <recommendedName>
        <fullName evidence="9">Type II secretion system protein I</fullName>
        <shortName evidence="9">T2SS minor pseudopilin I</shortName>
    </recommendedName>
</protein>
<dbReference type="GO" id="GO:0015627">
    <property type="term" value="C:type II protein secretion system complex"/>
    <property type="evidence" value="ECO:0007669"/>
    <property type="project" value="UniProtKB-UniRule"/>
</dbReference>
<name>A0A1H8VL46_9GAMM</name>
<accession>A0A1H8VL46</accession>
<dbReference type="Gene3D" id="3.30.1300.30">
    <property type="entry name" value="GSPII I/J protein-like"/>
    <property type="match status" value="1"/>
</dbReference>
<evidence type="ECO:0000256" key="8">
    <source>
        <dbReference type="ARBA" id="ARBA00023136"/>
    </source>
</evidence>
<comment type="subunit">
    <text evidence="9">Type II secretion is composed of four main components: the outer membrane complex, the inner membrane complex, the cytoplasmic secretion ATPase and the periplasm-spanning pseudopilus.</text>
</comment>
<reference evidence="12 13" key="1">
    <citation type="submission" date="2016-10" db="EMBL/GenBank/DDBJ databases">
        <authorList>
            <person name="de Groot N.N."/>
        </authorList>
    </citation>
    <scope>NUCLEOTIDE SEQUENCE [LARGE SCALE GENOMIC DNA]</scope>
    <source>
        <strain evidence="12 13">CGMCC 1.6291</strain>
    </source>
</reference>
<dbReference type="EMBL" id="FOEG01000013">
    <property type="protein sequence ID" value="SEP16172.1"/>
    <property type="molecule type" value="Genomic_DNA"/>
</dbReference>
<evidence type="ECO:0000256" key="3">
    <source>
        <dbReference type="ARBA" id="ARBA00022475"/>
    </source>
</evidence>